<reference evidence="2" key="1">
    <citation type="journal article" date="2023" name="G3 (Bethesda)">
        <title>Genome assembly and association tests identify interacting loci associated with vigor, precocity, and sex in interspecific pistachio rootstocks.</title>
        <authorList>
            <person name="Palmer W."/>
            <person name="Jacygrad E."/>
            <person name="Sagayaradj S."/>
            <person name="Cavanaugh K."/>
            <person name="Han R."/>
            <person name="Bertier L."/>
            <person name="Beede B."/>
            <person name="Kafkas S."/>
            <person name="Golino D."/>
            <person name="Preece J."/>
            <person name="Michelmore R."/>
        </authorList>
    </citation>
    <scope>NUCLEOTIDE SEQUENCE [LARGE SCALE GENOMIC DNA]</scope>
</reference>
<comment type="caution">
    <text evidence="1">The sequence shown here is derived from an EMBL/GenBank/DDBJ whole genome shotgun (WGS) entry which is preliminary data.</text>
</comment>
<organism evidence="1 2">
    <name type="scientific">Pistacia atlantica</name>
    <dbReference type="NCBI Taxonomy" id="434234"/>
    <lineage>
        <taxon>Eukaryota</taxon>
        <taxon>Viridiplantae</taxon>
        <taxon>Streptophyta</taxon>
        <taxon>Embryophyta</taxon>
        <taxon>Tracheophyta</taxon>
        <taxon>Spermatophyta</taxon>
        <taxon>Magnoliopsida</taxon>
        <taxon>eudicotyledons</taxon>
        <taxon>Gunneridae</taxon>
        <taxon>Pentapetalae</taxon>
        <taxon>rosids</taxon>
        <taxon>malvids</taxon>
        <taxon>Sapindales</taxon>
        <taxon>Anacardiaceae</taxon>
        <taxon>Pistacia</taxon>
    </lineage>
</organism>
<accession>A0ACC1AY88</accession>
<name>A0ACC1AY88_9ROSI</name>
<gene>
    <name evidence="1" type="ORF">Patl1_14108</name>
</gene>
<proteinExistence type="predicted"/>
<sequence>MLLTLANHRHHIFPQQRAVLWNMHGVDNRSIENGIIPNSTYHHEQHTEPLTPYPNSSDPYTYGNTGYPGYYSNYQQQPYHSYSQPVGAYQNTEAIGTRNSGITAAPSLQHPQQYKQWTDFERESIPILGAFVGDLTFEEDASGELDYSQVFLHDCVKLVAGNLRGSPLEAFAGDQKCHSLSIIYSLVFVVFASVVVIWGTRVVENILSKGTTLREYMKGVENDLRQVELRTLFRIILKKAITWCPFMIKFVMAMPFRHKWRLCSVVFRRSQLDMGLKLKNRKVAESKLAKFVEDIIIPPRMADIIVEGEVMESINNIIYLLTGVVIKSKSIYSDVSASNPLGNMDGKGFCRMQL</sequence>
<protein>
    <submittedName>
        <fullName evidence="1">Uncharacterized protein</fullName>
    </submittedName>
</protein>
<dbReference type="EMBL" id="CM047904">
    <property type="protein sequence ID" value="KAJ0091602.1"/>
    <property type="molecule type" value="Genomic_DNA"/>
</dbReference>
<evidence type="ECO:0000313" key="1">
    <source>
        <dbReference type="EMBL" id="KAJ0091602.1"/>
    </source>
</evidence>
<keyword evidence="2" id="KW-1185">Reference proteome</keyword>
<dbReference type="Proteomes" id="UP001164250">
    <property type="component" value="Chromosome 8"/>
</dbReference>
<evidence type="ECO:0000313" key="2">
    <source>
        <dbReference type="Proteomes" id="UP001164250"/>
    </source>
</evidence>